<gene>
    <name evidence="1" type="ORF">CALVIDRAFT_38018</name>
</gene>
<evidence type="ECO:0000313" key="1">
    <source>
        <dbReference type="EMBL" id="KZO98254.1"/>
    </source>
</evidence>
<dbReference type="AlphaFoldDB" id="A0A167NZG7"/>
<sequence>MCRMTATVRAYNLGARGLCGHESVQTSTMHSAGVYYYGKRSCICAIRARCSCIAFRTDLCEATLGDVSGSRWRISPLAHDFHDPQLTQHCDRTLLVVPGTWWCLRTAGCELLQCMLRERRVVSSLFSLGVGQPSNSLCSFGPISLGWCPS</sequence>
<protein>
    <submittedName>
        <fullName evidence="1">Uncharacterized protein</fullName>
    </submittedName>
</protein>
<keyword evidence="2" id="KW-1185">Reference proteome</keyword>
<dbReference type="EMBL" id="KV417276">
    <property type="protein sequence ID" value="KZO98254.1"/>
    <property type="molecule type" value="Genomic_DNA"/>
</dbReference>
<evidence type="ECO:0000313" key="2">
    <source>
        <dbReference type="Proteomes" id="UP000076738"/>
    </source>
</evidence>
<organism evidence="1 2">
    <name type="scientific">Calocera viscosa (strain TUFC12733)</name>
    <dbReference type="NCBI Taxonomy" id="1330018"/>
    <lineage>
        <taxon>Eukaryota</taxon>
        <taxon>Fungi</taxon>
        <taxon>Dikarya</taxon>
        <taxon>Basidiomycota</taxon>
        <taxon>Agaricomycotina</taxon>
        <taxon>Dacrymycetes</taxon>
        <taxon>Dacrymycetales</taxon>
        <taxon>Dacrymycetaceae</taxon>
        <taxon>Calocera</taxon>
    </lineage>
</organism>
<reference evidence="1 2" key="1">
    <citation type="journal article" date="2016" name="Mol. Biol. Evol.">
        <title>Comparative Genomics of Early-Diverging Mushroom-Forming Fungi Provides Insights into the Origins of Lignocellulose Decay Capabilities.</title>
        <authorList>
            <person name="Nagy L.G."/>
            <person name="Riley R."/>
            <person name="Tritt A."/>
            <person name="Adam C."/>
            <person name="Daum C."/>
            <person name="Floudas D."/>
            <person name="Sun H."/>
            <person name="Yadav J.S."/>
            <person name="Pangilinan J."/>
            <person name="Larsson K.H."/>
            <person name="Matsuura K."/>
            <person name="Barry K."/>
            <person name="Labutti K."/>
            <person name="Kuo R."/>
            <person name="Ohm R.A."/>
            <person name="Bhattacharya S.S."/>
            <person name="Shirouzu T."/>
            <person name="Yoshinaga Y."/>
            <person name="Martin F.M."/>
            <person name="Grigoriev I.V."/>
            <person name="Hibbett D.S."/>
        </authorList>
    </citation>
    <scope>NUCLEOTIDE SEQUENCE [LARGE SCALE GENOMIC DNA]</scope>
    <source>
        <strain evidence="1 2">TUFC12733</strain>
    </source>
</reference>
<dbReference type="Proteomes" id="UP000076738">
    <property type="component" value="Unassembled WGS sequence"/>
</dbReference>
<accession>A0A167NZG7</accession>
<name>A0A167NZG7_CALVF</name>
<proteinExistence type="predicted"/>